<dbReference type="EMBL" id="JACAZE010000022">
    <property type="protein sequence ID" value="KAF7292389.1"/>
    <property type="molecule type" value="Genomic_DNA"/>
</dbReference>
<dbReference type="InterPro" id="IPR032466">
    <property type="entry name" value="Metal_Hydrolase"/>
</dbReference>
<dbReference type="GO" id="GO:0019748">
    <property type="term" value="P:secondary metabolic process"/>
    <property type="evidence" value="ECO:0007669"/>
    <property type="project" value="TreeGrafter"/>
</dbReference>
<dbReference type="AlphaFoldDB" id="A0A8H6VY26"/>
<evidence type="ECO:0000256" key="1">
    <source>
        <dbReference type="ARBA" id="ARBA00022793"/>
    </source>
</evidence>
<organism evidence="5 6">
    <name type="scientific">Mycena chlorophos</name>
    <name type="common">Agaric fungus</name>
    <name type="synonym">Agaricus chlorophos</name>
    <dbReference type="NCBI Taxonomy" id="658473"/>
    <lineage>
        <taxon>Eukaryota</taxon>
        <taxon>Fungi</taxon>
        <taxon>Dikarya</taxon>
        <taxon>Basidiomycota</taxon>
        <taxon>Agaricomycotina</taxon>
        <taxon>Agaricomycetes</taxon>
        <taxon>Agaricomycetidae</taxon>
        <taxon>Agaricales</taxon>
        <taxon>Marasmiineae</taxon>
        <taxon>Mycenaceae</taxon>
        <taxon>Mycena</taxon>
    </lineage>
</organism>
<gene>
    <name evidence="5" type="ORF">HMN09_01223000</name>
</gene>
<dbReference type="InterPro" id="IPR006680">
    <property type="entry name" value="Amidohydro-rel"/>
</dbReference>
<feature type="domain" description="Amidohydrolase-related" evidence="4">
    <location>
        <begin position="7"/>
        <end position="316"/>
    </location>
</feature>
<dbReference type="PANTHER" id="PTHR21240:SF28">
    <property type="entry name" value="ISO-OROTATE DECARBOXYLASE (EUROFUNG)"/>
    <property type="match status" value="1"/>
</dbReference>
<evidence type="ECO:0000256" key="2">
    <source>
        <dbReference type="ARBA" id="ARBA00023239"/>
    </source>
</evidence>
<comment type="caution">
    <text evidence="5">The sequence shown here is derived from an EMBL/GenBank/DDBJ whole genome shotgun (WGS) entry which is preliminary data.</text>
</comment>
<dbReference type="SUPFAM" id="SSF51556">
    <property type="entry name" value="Metallo-dependent hydrolases"/>
    <property type="match status" value="1"/>
</dbReference>
<dbReference type="Pfam" id="PF04909">
    <property type="entry name" value="Amidohydro_2"/>
    <property type="match status" value="1"/>
</dbReference>
<comment type="similarity">
    <text evidence="3">Belongs to the metallo-dependent hydrolases superfamily.</text>
</comment>
<keyword evidence="1 3" id="KW-0210">Decarboxylase</keyword>
<evidence type="ECO:0000256" key="3">
    <source>
        <dbReference type="RuleBase" id="RU366045"/>
    </source>
</evidence>
<dbReference type="GO" id="GO:0016787">
    <property type="term" value="F:hydrolase activity"/>
    <property type="evidence" value="ECO:0007669"/>
    <property type="project" value="InterPro"/>
</dbReference>
<dbReference type="Gene3D" id="3.20.20.140">
    <property type="entry name" value="Metal-dependent hydrolases"/>
    <property type="match status" value="1"/>
</dbReference>
<protein>
    <recommendedName>
        <fullName evidence="4">Amidohydrolase-related domain-containing protein</fullName>
    </recommendedName>
</protein>
<evidence type="ECO:0000313" key="5">
    <source>
        <dbReference type="EMBL" id="KAF7292389.1"/>
    </source>
</evidence>
<dbReference type="Proteomes" id="UP000613580">
    <property type="component" value="Unassembled WGS sequence"/>
</dbReference>
<sequence length="322" mass="36105">MPRPRRIDVHHHYFEASLNKAKPVNIGWRAPQENHPWTPQVSLNWMDAHGVDVTILSFPALWVGKVGKENRDQTRQRNEDMAAVCRAHPTRFGFFAMLPFMDDVEGALDEIAYALDVLKADGISMSSLQGAGADAVYIGDDKYDEIWRELNRRKTVLFLHGSQVPATTPFPHPFLGLPITEVPGETFKAVAHLVVSGRKRAYPDIRIIVAHMGGSTLLLAPRVAAMSHHMGCELTPDEIMADFATFYYDTALTAHSSTLSLMKAFVTPERILFGSDFPAVSAKSISWYTKNLEDFHAQNEEDLRAVMAENALRLFPRFQSVD</sequence>
<evidence type="ECO:0000259" key="4">
    <source>
        <dbReference type="Pfam" id="PF04909"/>
    </source>
</evidence>
<proteinExistence type="inferred from homology"/>
<dbReference type="PANTHER" id="PTHR21240">
    <property type="entry name" value="2-AMINO-3-CARBOXYLMUCONATE-6-SEMIALDEHYDE DECARBOXYLASE"/>
    <property type="match status" value="1"/>
</dbReference>
<dbReference type="OrthoDB" id="2832284at2759"/>
<evidence type="ECO:0000313" key="6">
    <source>
        <dbReference type="Proteomes" id="UP000613580"/>
    </source>
</evidence>
<keyword evidence="2 3" id="KW-0456">Lyase</keyword>
<dbReference type="GO" id="GO:0005737">
    <property type="term" value="C:cytoplasm"/>
    <property type="evidence" value="ECO:0007669"/>
    <property type="project" value="TreeGrafter"/>
</dbReference>
<name>A0A8H6VY26_MYCCL</name>
<reference evidence="5" key="1">
    <citation type="submission" date="2020-05" db="EMBL/GenBank/DDBJ databases">
        <title>Mycena genomes resolve the evolution of fungal bioluminescence.</title>
        <authorList>
            <person name="Tsai I.J."/>
        </authorList>
    </citation>
    <scope>NUCLEOTIDE SEQUENCE</scope>
    <source>
        <strain evidence="5">110903Hualien_Pintung</strain>
    </source>
</reference>
<accession>A0A8H6VY26</accession>
<keyword evidence="6" id="KW-1185">Reference proteome</keyword>
<dbReference type="GO" id="GO:0016831">
    <property type="term" value="F:carboxy-lyase activity"/>
    <property type="evidence" value="ECO:0007669"/>
    <property type="project" value="UniProtKB-KW"/>
</dbReference>
<dbReference type="InterPro" id="IPR032465">
    <property type="entry name" value="ACMSD"/>
</dbReference>